<dbReference type="EMBL" id="UINC01110313">
    <property type="protein sequence ID" value="SVC77735.1"/>
    <property type="molecule type" value="Genomic_DNA"/>
</dbReference>
<name>A0A382PYH6_9ZZZZ</name>
<protein>
    <submittedName>
        <fullName evidence="1">Uncharacterized protein</fullName>
    </submittedName>
</protein>
<proteinExistence type="predicted"/>
<organism evidence="1">
    <name type="scientific">marine metagenome</name>
    <dbReference type="NCBI Taxonomy" id="408172"/>
    <lineage>
        <taxon>unclassified sequences</taxon>
        <taxon>metagenomes</taxon>
        <taxon>ecological metagenomes</taxon>
    </lineage>
</organism>
<reference evidence="1" key="1">
    <citation type="submission" date="2018-05" db="EMBL/GenBank/DDBJ databases">
        <authorList>
            <person name="Lanie J.A."/>
            <person name="Ng W.-L."/>
            <person name="Kazmierczak K.M."/>
            <person name="Andrzejewski T.M."/>
            <person name="Davidsen T.M."/>
            <person name="Wayne K.J."/>
            <person name="Tettelin H."/>
            <person name="Glass J.I."/>
            <person name="Rusch D."/>
            <person name="Podicherti R."/>
            <person name="Tsui H.-C.T."/>
            <person name="Winkler M.E."/>
        </authorList>
    </citation>
    <scope>NUCLEOTIDE SEQUENCE</scope>
</reference>
<dbReference type="AlphaFoldDB" id="A0A382PYH6"/>
<accession>A0A382PYH6</accession>
<gene>
    <name evidence="1" type="ORF">METZ01_LOCUS330589</name>
</gene>
<sequence>RESMATVLEGWLENRSELLERARKARSLAMPDSLSKITEYCLTVAGVPS</sequence>
<feature type="non-terminal residue" evidence="1">
    <location>
        <position position="1"/>
    </location>
</feature>
<evidence type="ECO:0000313" key="1">
    <source>
        <dbReference type="EMBL" id="SVC77735.1"/>
    </source>
</evidence>